<evidence type="ECO:0000256" key="8">
    <source>
        <dbReference type="ARBA" id="ARBA00023065"/>
    </source>
</evidence>
<dbReference type="PROSITE" id="PS00449">
    <property type="entry name" value="ATPASE_A"/>
    <property type="match status" value="1"/>
</dbReference>
<evidence type="ECO:0000256" key="9">
    <source>
        <dbReference type="ARBA" id="ARBA00023136"/>
    </source>
</evidence>
<dbReference type="InterPro" id="IPR000568">
    <property type="entry name" value="ATP_synth_F0_asu"/>
</dbReference>
<evidence type="ECO:0000256" key="10">
    <source>
        <dbReference type="ARBA" id="ARBA00023310"/>
    </source>
</evidence>
<dbReference type="GeneID" id="75105064"/>
<evidence type="ECO:0000313" key="13">
    <source>
        <dbReference type="EMBL" id="UTO26150.1"/>
    </source>
</evidence>
<dbReference type="EMBL" id="JASBCP010000003">
    <property type="protein sequence ID" value="MDI3048070.1"/>
    <property type="molecule type" value="Genomic_DNA"/>
</dbReference>
<dbReference type="InterPro" id="IPR035908">
    <property type="entry name" value="F0_ATP_A_sf"/>
</dbReference>
<dbReference type="AlphaFoldDB" id="A0A063YA14"/>
<feature type="transmembrane region" description="Helical" evidence="11">
    <location>
        <begin position="85"/>
        <end position="105"/>
    </location>
</feature>
<dbReference type="GO" id="GO:0042777">
    <property type="term" value="P:proton motive force-driven plasma membrane ATP synthesis"/>
    <property type="evidence" value="ECO:0007669"/>
    <property type="project" value="TreeGrafter"/>
</dbReference>
<evidence type="ECO:0000256" key="5">
    <source>
        <dbReference type="ARBA" id="ARBA00022692"/>
    </source>
</evidence>
<comment type="subcellular location">
    <subcellularLocation>
        <location evidence="1">Membrane</location>
        <topology evidence="1">Multi-pass membrane protein</topology>
    </subcellularLocation>
</comment>
<dbReference type="CDD" id="cd00310">
    <property type="entry name" value="ATP-synt_Fo_a_6"/>
    <property type="match status" value="1"/>
</dbReference>
<dbReference type="GO" id="GO:0005886">
    <property type="term" value="C:plasma membrane"/>
    <property type="evidence" value="ECO:0007669"/>
    <property type="project" value="TreeGrafter"/>
</dbReference>
<evidence type="ECO:0000256" key="2">
    <source>
        <dbReference type="ARBA" id="ARBA00006810"/>
    </source>
</evidence>
<keyword evidence="7 11" id="KW-1133">Transmembrane helix</keyword>
<sequence length="262" mass="29635">MDIFFEKIFFNSLGNSKINENHIISLSFLIIVTFILSILIYVAVKNQKAEKAPSNAIIMIESLIVTSDEYVDDLSEHKLQKATPYFISLFSFLFLGHLVSLFGFAPMASNISVVLAATAVTWIVTMSLGVIYKKIRFLISLINPIELTGNFTPIISLTFRLFGNIIGGVVLIMLLHFALDAVWVKMIKVSFTETPQRILNPIKVLITPLFNAYLDVFVGAIQAFIFMTLTISYWSQNVEKEIRKKEKTKTEKIKEKLVQANN</sequence>
<evidence type="ECO:0000256" key="4">
    <source>
        <dbReference type="ARBA" id="ARBA00022547"/>
    </source>
</evidence>
<dbReference type="EMBL" id="CP101127">
    <property type="protein sequence ID" value="UTO26150.1"/>
    <property type="molecule type" value="Genomic_DNA"/>
</dbReference>
<dbReference type="SUPFAM" id="SSF81336">
    <property type="entry name" value="F1F0 ATP synthase subunit A"/>
    <property type="match status" value="1"/>
</dbReference>
<keyword evidence="5 11" id="KW-0812">Transmembrane</keyword>
<keyword evidence="8" id="KW-0406">Ion transport</keyword>
<reference evidence="12" key="2">
    <citation type="submission" date="2023-04" db="EMBL/GenBank/DDBJ databases">
        <title>Genomes of recent Mycoplasma hyosynoviae isolates 2023.</title>
        <authorList>
            <person name="Spergser J."/>
        </authorList>
    </citation>
    <scope>NUCLEOTIDE SEQUENCE</scope>
    <source>
        <strain evidence="12">SN1J23N</strain>
    </source>
</reference>
<feature type="transmembrane region" description="Helical" evidence="11">
    <location>
        <begin position="23"/>
        <end position="44"/>
    </location>
</feature>
<dbReference type="PANTHER" id="PTHR42823">
    <property type="entry name" value="ATP SYNTHASE SUBUNIT A, CHLOROPLASTIC"/>
    <property type="match status" value="1"/>
</dbReference>
<feature type="transmembrane region" description="Helical" evidence="11">
    <location>
        <begin position="161"/>
        <end position="179"/>
    </location>
</feature>
<accession>A0A063YA14</accession>
<evidence type="ECO:0000256" key="1">
    <source>
        <dbReference type="ARBA" id="ARBA00004141"/>
    </source>
</evidence>
<keyword evidence="6" id="KW-0375">Hydrogen ion transport</keyword>
<dbReference type="GO" id="GO:0046933">
    <property type="term" value="F:proton-transporting ATP synthase activity, rotational mechanism"/>
    <property type="evidence" value="ECO:0007669"/>
    <property type="project" value="TreeGrafter"/>
</dbReference>
<dbReference type="GO" id="GO:0045259">
    <property type="term" value="C:proton-transporting ATP synthase complex"/>
    <property type="evidence" value="ECO:0007669"/>
    <property type="project" value="UniProtKB-KW"/>
</dbReference>
<evidence type="ECO:0000256" key="3">
    <source>
        <dbReference type="ARBA" id="ARBA00022448"/>
    </source>
</evidence>
<evidence type="ECO:0000256" key="6">
    <source>
        <dbReference type="ARBA" id="ARBA00022781"/>
    </source>
</evidence>
<dbReference type="NCBIfam" id="NF004487">
    <property type="entry name" value="PRK05815.3-5"/>
    <property type="match status" value="1"/>
</dbReference>
<gene>
    <name evidence="13" type="ORF">NMG93_01085</name>
    <name evidence="12" type="ORF">QJ129_02235</name>
</gene>
<feature type="transmembrane region" description="Helical" evidence="11">
    <location>
        <begin position="212"/>
        <end position="235"/>
    </location>
</feature>
<name>A0A063YA14_9BACT</name>
<dbReference type="Gene3D" id="1.20.120.220">
    <property type="entry name" value="ATP synthase, F0 complex, subunit A"/>
    <property type="match status" value="1"/>
</dbReference>
<evidence type="ECO:0000313" key="12">
    <source>
        <dbReference type="EMBL" id="MDI3048070.1"/>
    </source>
</evidence>
<dbReference type="InterPro" id="IPR045082">
    <property type="entry name" value="ATP_syn_F0_a_bact/chloroplast"/>
</dbReference>
<dbReference type="Pfam" id="PF00119">
    <property type="entry name" value="ATP-synt_A"/>
    <property type="match status" value="1"/>
</dbReference>
<evidence type="ECO:0000313" key="14">
    <source>
        <dbReference type="Proteomes" id="UP001059349"/>
    </source>
</evidence>
<dbReference type="InterPro" id="IPR023011">
    <property type="entry name" value="ATP_synth_F0_asu_AS"/>
</dbReference>
<dbReference type="Proteomes" id="UP001233782">
    <property type="component" value="Unassembled WGS sequence"/>
</dbReference>
<comment type="similarity">
    <text evidence="2">Belongs to the ATPase A chain family.</text>
</comment>
<dbReference type="RefSeq" id="WP_036440502.1">
    <property type="nucleotide sequence ID" value="NZ_CP101127.1"/>
</dbReference>
<keyword evidence="9 11" id="KW-0472">Membrane</keyword>
<dbReference type="PANTHER" id="PTHR42823:SF3">
    <property type="entry name" value="ATP SYNTHASE SUBUNIT A, CHLOROPLASTIC"/>
    <property type="match status" value="1"/>
</dbReference>
<evidence type="ECO:0000256" key="11">
    <source>
        <dbReference type="SAM" id="Phobius"/>
    </source>
</evidence>
<proteinExistence type="inferred from homology"/>
<protein>
    <submittedName>
        <fullName evidence="13">F0F1 ATP synthase subunit A</fullName>
    </submittedName>
</protein>
<dbReference type="Proteomes" id="UP001059349">
    <property type="component" value="Chromosome"/>
</dbReference>
<keyword evidence="3" id="KW-0813">Transport</keyword>
<keyword evidence="10" id="KW-0066">ATP synthesis</keyword>
<feature type="transmembrane region" description="Helical" evidence="11">
    <location>
        <begin position="111"/>
        <end position="132"/>
    </location>
</feature>
<evidence type="ECO:0000256" key="7">
    <source>
        <dbReference type="ARBA" id="ARBA00022989"/>
    </source>
</evidence>
<reference evidence="13" key="1">
    <citation type="submission" date="2022-07" db="EMBL/GenBank/DDBJ databases">
        <title>Complete genome of Mycoplasma hyosynoviae B1.</title>
        <authorList>
            <person name="Spergser J."/>
        </authorList>
    </citation>
    <scope>NUCLEOTIDE SEQUENCE</scope>
    <source>
        <strain evidence="13">B1</strain>
    </source>
</reference>
<organism evidence="13 14">
    <name type="scientific">Metamycoplasma hyosynoviae</name>
    <dbReference type="NCBI Taxonomy" id="29559"/>
    <lineage>
        <taxon>Bacteria</taxon>
        <taxon>Bacillati</taxon>
        <taxon>Mycoplasmatota</taxon>
        <taxon>Mycoplasmoidales</taxon>
        <taxon>Metamycoplasmataceae</taxon>
        <taxon>Metamycoplasma</taxon>
    </lineage>
</organism>
<keyword evidence="4" id="KW-0138">CF(0)</keyword>